<feature type="compositionally biased region" description="Polar residues" evidence="1">
    <location>
        <begin position="1"/>
        <end position="13"/>
    </location>
</feature>
<sequence>STSDLQQPANTVLSLRKREGDLGEDDMAVAMELSSDSHR</sequence>
<evidence type="ECO:0000313" key="2">
    <source>
        <dbReference type="EMBL" id="MCI81174.1"/>
    </source>
</evidence>
<proteinExistence type="predicted"/>
<protein>
    <submittedName>
        <fullName evidence="2">Uncharacterized protein</fullName>
    </submittedName>
</protein>
<evidence type="ECO:0000313" key="3">
    <source>
        <dbReference type="Proteomes" id="UP000265520"/>
    </source>
</evidence>
<comment type="caution">
    <text evidence="2">The sequence shown here is derived from an EMBL/GenBank/DDBJ whole genome shotgun (WGS) entry which is preliminary data.</text>
</comment>
<feature type="non-terminal residue" evidence="2">
    <location>
        <position position="1"/>
    </location>
</feature>
<name>A0A392UYQ6_9FABA</name>
<organism evidence="2 3">
    <name type="scientific">Trifolium medium</name>
    <dbReference type="NCBI Taxonomy" id="97028"/>
    <lineage>
        <taxon>Eukaryota</taxon>
        <taxon>Viridiplantae</taxon>
        <taxon>Streptophyta</taxon>
        <taxon>Embryophyta</taxon>
        <taxon>Tracheophyta</taxon>
        <taxon>Spermatophyta</taxon>
        <taxon>Magnoliopsida</taxon>
        <taxon>eudicotyledons</taxon>
        <taxon>Gunneridae</taxon>
        <taxon>Pentapetalae</taxon>
        <taxon>rosids</taxon>
        <taxon>fabids</taxon>
        <taxon>Fabales</taxon>
        <taxon>Fabaceae</taxon>
        <taxon>Papilionoideae</taxon>
        <taxon>50 kb inversion clade</taxon>
        <taxon>NPAAA clade</taxon>
        <taxon>Hologalegina</taxon>
        <taxon>IRL clade</taxon>
        <taxon>Trifolieae</taxon>
        <taxon>Trifolium</taxon>
    </lineage>
</organism>
<dbReference type="AlphaFoldDB" id="A0A392UYQ6"/>
<accession>A0A392UYQ6</accession>
<dbReference type="Proteomes" id="UP000265520">
    <property type="component" value="Unassembled WGS sequence"/>
</dbReference>
<keyword evidence="3" id="KW-1185">Reference proteome</keyword>
<reference evidence="2 3" key="1">
    <citation type="journal article" date="2018" name="Front. Plant Sci.">
        <title>Red Clover (Trifolium pratense) and Zigzag Clover (T. medium) - A Picture of Genomic Similarities and Differences.</title>
        <authorList>
            <person name="Dluhosova J."/>
            <person name="Istvanek J."/>
            <person name="Nedelnik J."/>
            <person name="Repkova J."/>
        </authorList>
    </citation>
    <scope>NUCLEOTIDE SEQUENCE [LARGE SCALE GENOMIC DNA]</scope>
    <source>
        <strain evidence="3">cv. 10/8</strain>
        <tissue evidence="2">Leaf</tissue>
    </source>
</reference>
<feature type="region of interest" description="Disordered" evidence="1">
    <location>
        <begin position="1"/>
        <end position="25"/>
    </location>
</feature>
<dbReference type="EMBL" id="LXQA011012589">
    <property type="protein sequence ID" value="MCI81174.1"/>
    <property type="molecule type" value="Genomic_DNA"/>
</dbReference>
<evidence type="ECO:0000256" key="1">
    <source>
        <dbReference type="SAM" id="MobiDB-lite"/>
    </source>
</evidence>